<evidence type="ECO:0000313" key="3">
    <source>
        <dbReference type="Proteomes" id="UP000184267"/>
    </source>
</evidence>
<feature type="compositionally biased region" description="Polar residues" evidence="1">
    <location>
        <begin position="62"/>
        <end position="73"/>
    </location>
</feature>
<feature type="region of interest" description="Disordered" evidence="1">
    <location>
        <begin position="1"/>
        <end position="347"/>
    </location>
</feature>
<evidence type="ECO:0000313" key="2">
    <source>
        <dbReference type="EMBL" id="OJT11760.1"/>
    </source>
</evidence>
<evidence type="ECO:0000256" key="1">
    <source>
        <dbReference type="SAM" id="MobiDB-lite"/>
    </source>
</evidence>
<feature type="compositionally biased region" description="Pro residues" evidence="1">
    <location>
        <begin position="330"/>
        <end position="341"/>
    </location>
</feature>
<proteinExistence type="predicted"/>
<keyword evidence="3" id="KW-1185">Reference proteome</keyword>
<feature type="compositionally biased region" description="Low complexity" evidence="1">
    <location>
        <begin position="19"/>
        <end position="31"/>
    </location>
</feature>
<protein>
    <recommendedName>
        <fullName evidence="4">Extracellular mutant protein 11 C-terminal domain-containing protein</fullName>
    </recommendedName>
</protein>
<evidence type="ECO:0008006" key="4">
    <source>
        <dbReference type="Google" id="ProtNLM"/>
    </source>
</evidence>
<dbReference type="Proteomes" id="UP000184267">
    <property type="component" value="Unassembled WGS sequence"/>
</dbReference>
<accession>A0A1M2VW73</accession>
<comment type="caution">
    <text evidence="2">The sequence shown here is derived from an EMBL/GenBank/DDBJ whole genome shotgun (WGS) entry which is preliminary data.</text>
</comment>
<reference evidence="2 3" key="1">
    <citation type="submission" date="2016-10" db="EMBL/GenBank/DDBJ databases">
        <title>Genome sequence of the basidiomycete white-rot fungus Trametes pubescens.</title>
        <authorList>
            <person name="Makela M.R."/>
            <person name="Granchi Z."/>
            <person name="Peng M."/>
            <person name="De Vries R.P."/>
            <person name="Grigoriev I."/>
            <person name="Riley R."/>
            <person name="Hilden K."/>
        </authorList>
    </citation>
    <scope>NUCLEOTIDE SEQUENCE [LARGE SCALE GENOMIC DNA]</scope>
    <source>
        <strain evidence="2 3">FBCC735</strain>
    </source>
</reference>
<dbReference type="OrthoDB" id="3261714at2759"/>
<sequence length="457" mass="49264">MSARAPFVPQRPASRTAEPKAATAPAKSPPADGHEHFRPNGLLDPPTGPVGDSRAHSEHLLTASNNQDPTSAQVFAAKFRPLNVSGLGKKKGDTTSSGKSRQSVDNSTPGAKPFSPAQQARLGNPRPSSPFFQSSGAPSMDVFKAPAAPAQTSGQNDEFSANKAHIATSAKPPPFDTHLEMQDKPMSAPPSEQFRFSHGLDASYHSLRSRTASQPSLASIHEVAEEEEHASPRKMPSANGYGEYTSYADDSGFSDGDDGPYQQGLRRSAKRLDRTDEDEDEFEYGTGAKRYKTAPQNDLSGAYNGRGTPARYPGADFDRAVTPAHGAPLLAPPPHFQPEPPKSMVDQSEGRQALYRLLGQDLDIFVEGHADAYEQARKKWADCSVEEWSKGADESTTHRSKLSLYANLHTSITEHKKVLAEREETLKGARESLVREGGAVVGGPPKISAENSEEKDE</sequence>
<name>A0A1M2VW73_TRAPU</name>
<feature type="region of interest" description="Disordered" evidence="1">
    <location>
        <begin position="435"/>
        <end position="457"/>
    </location>
</feature>
<organism evidence="2 3">
    <name type="scientific">Trametes pubescens</name>
    <name type="common">White-rot fungus</name>
    <dbReference type="NCBI Taxonomy" id="154538"/>
    <lineage>
        <taxon>Eukaryota</taxon>
        <taxon>Fungi</taxon>
        <taxon>Dikarya</taxon>
        <taxon>Basidiomycota</taxon>
        <taxon>Agaricomycotina</taxon>
        <taxon>Agaricomycetes</taxon>
        <taxon>Polyporales</taxon>
        <taxon>Polyporaceae</taxon>
        <taxon>Trametes</taxon>
    </lineage>
</organism>
<dbReference type="EMBL" id="MNAD01000581">
    <property type="protein sequence ID" value="OJT11760.1"/>
    <property type="molecule type" value="Genomic_DNA"/>
</dbReference>
<dbReference type="OMA" id="FDTHLEM"/>
<feature type="compositionally biased region" description="Polar residues" evidence="1">
    <location>
        <begin position="150"/>
        <end position="159"/>
    </location>
</feature>
<dbReference type="AlphaFoldDB" id="A0A1M2VW73"/>
<gene>
    <name evidence="2" type="ORF">TRAPUB_11695</name>
</gene>